<feature type="compositionally biased region" description="Acidic residues" evidence="1">
    <location>
        <begin position="51"/>
        <end position="61"/>
    </location>
</feature>
<evidence type="ECO:0000313" key="3">
    <source>
        <dbReference type="Proteomes" id="UP000762676"/>
    </source>
</evidence>
<reference evidence="2 3" key="1">
    <citation type="journal article" date="2021" name="Elife">
        <title>Chloroplast acquisition without the gene transfer in kleptoplastic sea slugs, Plakobranchus ocellatus.</title>
        <authorList>
            <person name="Maeda T."/>
            <person name="Takahashi S."/>
            <person name="Yoshida T."/>
            <person name="Shimamura S."/>
            <person name="Takaki Y."/>
            <person name="Nagai Y."/>
            <person name="Toyoda A."/>
            <person name="Suzuki Y."/>
            <person name="Arimoto A."/>
            <person name="Ishii H."/>
            <person name="Satoh N."/>
            <person name="Nishiyama T."/>
            <person name="Hasebe M."/>
            <person name="Maruyama T."/>
            <person name="Minagawa J."/>
            <person name="Obokata J."/>
            <person name="Shigenobu S."/>
        </authorList>
    </citation>
    <scope>NUCLEOTIDE SEQUENCE [LARGE SCALE GENOMIC DNA]</scope>
</reference>
<organism evidence="2 3">
    <name type="scientific">Elysia marginata</name>
    <dbReference type="NCBI Taxonomy" id="1093978"/>
    <lineage>
        <taxon>Eukaryota</taxon>
        <taxon>Metazoa</taxon>
        <taxon>Spiralia</taxon>
        <taxon>Lophotrochozoa</taxon>
        <taxon>Mollusca</taxon>
        <taxon>Gastropoda</taxon>
        <taxon>Heterobranchia</taxon>
        <taxon>Euthyneura</taxon>
        <taxon>Panpulmonata</taxon>
        <taxon>Sacoglossa</taxon>
        <taxon>Placobranchoidea</taxon>
        <taxon>Plakobranchidae</taxon>
        <taxon>Elysia</taxon>
    </lineage>
</organism>
<dbReference type="EMBL" id="BMAT01010742">
    <property type="protein sequence ID" value="GFR59854.1"/>
    <property type="molecule type" value="Genomic_DNA"/>
</dbReference>
<name>A0AAV4EGA6_9GAST</name>
<feature type="compositionally biased region" description="Basic residues" evidence="1">
    <location>
        <begin position="65"/>
        <end position="74"/>
    </location>
</feature>
<feature type="region of interest" description="Disordered" evidence="1">
    <location>
        <begin position="13"/>
        <end position="74"/>
    </location>
</feature>
<evidence type="ECO:0000256" key="1">
    <source>
        <dbReference type="SAM" id="MobiDB-lite"/>
    </source>
</evidence>
<feature type="compositionally biased region" description="Basic and acidic residues" evidence="1">
    <location>
        <begin position="24"/>
        <end position="34"/>
    </location>
</feature>
<sequence length="74" mass="8908">MFWESIVPDSLLSPTSPTRFTSHRGTDIIDRTSELELDISGSSGHRRRKEEEEEEEGEKEEEERRRRRRSLYIW</sequence>
<dbReference type="AlphaFoldDB" id="A0AAV4EGA6"/>
<proteinExistence type="predicted"/>
<evidence type="ECO:0000313" key="2">
    <source>
        <dbReference type="EMBL" id="GFR59854.1"/>
    </source>
</evidence>
<comment type="caution">
    <text evidence="2">The sequence shown here is derived from an EMBL/GenBank/DDBJ whole genome shotgun (WGS) entry which is preliminary data.</text>
</comment>
<accession>A0AAV4EGA6</accession>
<keyword evidence="3" id="KW-1185">Reference proteome</keyword>
<dbReference type="Proteomes" id="UP000762676">
    <property type="component" value="Unassembled WGS sequence"/>
</dbReference>
<gene>
    <name evidence="2" type="ORF">ElyMa_005394200</name>
</gene>
<protein>
    <submittedName>
        <fullName evidence="2">Uncharacterized protein</fullName>
    </submittedName>
</protein>